<evidence type="ECO:0000256" key="5">
    <source>
        <dbReference type="ARBA" id="ARBA00033368"/>
    </source>
</evidence>
<evidence type="ECO:0000256" key="1">
    <source>
        <dbReference type="ARBA" id="ARBA00009869"/>
    </source>
</evidence>
<dbReference type="InterPro" id="IPR050075">
    <property type="entry name" value="LeuD"/>
</dbReference>
<keyword evidence="8" id="KW-1185">Reference proteome</keyword>
<reference evidence="8" key="1">
    <citation type="journal article" date="2019" name="Int. J. Syst. Evol. Microbiol.">
        <title>The Global Catalogue of Microorganisms (GCM) 10K type strain sequencing project: providing services to taxonomists for standard genome sequencing and annotation.</title>
        <authorList>
            <consortium name="The Broad Institute Genomics Platform"/>
            <consortium name="The Broad Institute Genome Sequencing Center for Infectious Disease"/>
            <person name="Wu L."/>
            <person name="Ma J."/>
        </authorList>
    </citation>
    <scope>NUCLEOTIDE SEQUENCE [LARGE SCALE GENOMIC DNA]</scope>
    <source>
        <strain evidence="8">NBRC 108725</strain>
    </source>
</reference>
<name>A0ABM8GA19_9MICO</name>
<dbReference type="EMBL" id="AP027731">
    <property type="protein sequence ID" value="BDZ45042.1"/>
    <property type="molecule type" value="Genomic_DNA"/>
</dbReference>
<accession>A0ABM8GA19</accession>
<dbReference type="PANTHER" id="PTHR43345:SF2">
    <property type="entry name" value="3-ISOPROPYLMALATE DEHYDRATASE SMALL SUBUNIT 1"/>
    <property type="match status" value="1"/>
</dbReference>
<evidence type="ECO:0000256" key="2">
    <source>
        <dbReference type="ARBA" id="ARBA00017233"/>
    </source>
</evidence>
<dbReference type="Pfam" id="PF00694">
    <property type="entry name" value="Aconitase_C"/>
    <property type="match status" value="1"/>
</dbReference>
<evidence type="ECO:0000313" key="8">
    <source>
        <dbReference type="Proteomes" id="UP001321498"/>
    </source>
</evidence>
<evidence type="ECO:0000313" key="7">
    <source>
        <dbReference type="EMBL" id="BDZ45042.1"/>
    </source>
</evidence>
<sequence>MGELVPRYEGRCWKFPANIPTDALVKSRYVFDPMDEIVKHVLEDYNPRFPLEVQPGDIVVAGHHFGQSSGRAIAAKALKATGIGCVVSNAFSRTFFRNCFEIGLPSLEIPDATDIVEDGDHLVVDIAQGFFRNETSGVERHVAPASPFLLRMLAAGGLINLTQSDPDWASTANT</sequence>
<evidence type="ECO:0000256" key="4">
    <source>
        <dbReference type="ARBA" id="ARBA00031631"/>
    </source>
</evidence>
<dbReference type="Gene3D" id="3.20.19.10">
    <property type="entry name" value="Aconitase, domain 4"/>
    <property type="match status" value="1"/>
</dbReference>
<evidence type="ECO:0000259" key="6">
    <source>
        <dbReference type="Pfam" id="PF00694"/>
    </source>
</evidence>
<dbReference type="PANTHER" id="PTHR43345">
    <property type="entry name" value="3-ISOPROPYLMALATE DEHYDRATASE SMALL SUBUNIT 2-RELATED-RELATED"/>
    <property type="match status" value="1"/>
</dbReference>
<dbReference type="InterPro" id="IPR000573">
    <property type="entry name" value="AconitaseA/IPMdHydase_ssu_swvl"/>
</dbReference>
<dbReference type="InterPro" id="IPR015928">
    <property type="entry name" value="Aconitase/3IPM_dehydase_swvl"/>
</dbReference>
<keyword evidence="3" id="KW-0456">Lyase</keyword>
<dbReference type="InterPro" id="IPR011827">
    <property type="entry name" value="LeuD_type2/HacB/DmdB"/>
</dbReference>
<dbReference type="NCBIfam" id="TIGR02087">
    <property type="entry name" value="LEUD_arch"/>
    <property type="match status" value="1"/>
</dbReference>
<dbReference type="RefSeq" id="WP_286278435.1">
    <property type="nucleotide sequence ID" value="NZ_AP027731.1"/>
</dbReference>
<feature type="domain" description="Aconitase A/isopropylmalate dehydratase small subunit swivel" evidence="6">
    <location>
        <begin position="51"/>
        <end position="110"/>
    </location>
</feature>
<organism evidence="7 8">
    <name type="scientific">Naasia aerilata</name>
    <dbReference type="NCBI Taxonomy" id="1162966"/>
    <lineage>
        <taxon>Bacteria</taxon>
        <taxon>Bacillati</taxon>
        <taxon>Actinomycetota</taxon>
        <taxon>Actinomycetes</taxon>
        <taxon>Micrococcales</taxon>
        <taxon>Microbacteriaceae</taxon>
        <taxon>Naasia</taxon>
    </lineage>
</organism>
<evidence type="ECO:0000256" key="3">
    <source>
        <dbReference type="ARBA" id="ARBA00023239"/>
    </source>
</evidence>
<comment type="similarity">
    <text evidence="1">Belongs to the LeuD family. LeuD type 2 subfamily.</text>
</comment>
<gene>
    <name evidence="7" type="ORF">GCM10025866_09510</name>
</gene>
<protein>
    <recommendedName>
        <fullName evidence="2">3-isopropylmalate dehydratase small subunit</fullName>
    </recommendedName>
    <alternativeName>
        <fullName evidence="4">Alpha-IPM isomerase</fullName>
    </alternativeName>
    <alternativeName>
        <fullName evidence="5">Isopropylmalate isomerase</fullName>
    </alternativeName>
</protein>
<dbReference type="Proteomes" id="UP001321498">
    <property type="component" value="Chromosome"/>
</dbReference>
<proteinExistence type="inferred from homology"/>
<dbReference type="SUPFAM" id="SSF52016">
    <property type="entry name" value="LeuD/IlvD-like"/>
    <property type="match status" value="1"/>
</dbReference>